<feature type="chain" id="PRO_5016580178" evidence="1">
    <location>
        <begin position="19"/>
        <end position="335"/>
    </location>
</feature>
<evidence type="ECO:0000259" key="2">
    <source>
        <dbReference type="Pfam" id="PF07007"/>
    </source>
</evidence>
<feature type="domain" description="Lysozyme inhibitor LprI-like N-terminal" evidence="2">
    <location>
        <begin position="23"/>
        <end position="87"/>
    </location>
</feature>
<dbReference type="InterPro" id="IPR009739">
    <property type="entry name" value="LprI-like_N"/>
</dbReference>
<accession>A0A369UJI2</accession>
<organism evidence="3 4">
    <name type="scientific">Dyella tabacisoli</name>
    <dbReference type="NCBI Taxonomy" id="2282381"/>
    <lineage>
        <taxon>Bacteria</taxon>
        <taxon>Pseudomonadati</taxon>
        <taxon>Pseudomonadota</taxon>
        <taxon>Gammaproteobacteria</taxon>
        <taxon>Lysobacterales</taxon>
        <taxon>Rhodanobacteraceae</taxon>
        <taxon>Dyella</taxon>
    </lineage>
</organism>
<dbReference type="InterPro" id="IPR052755">
    <property type="entry name" value="Lysozyme_Inhibitor_LprI"/>
</dbReference>
<dbReference type="RefSeq" id="WP_114846469.1">
    <property type="nucleotide sequence ID" value="NZ_JBHSPE010000002.1"/>
</dbReference>
<dbReference type="OrthoDB" id="5957809at2"/>
<dbReference type="PANTHER" id="PTHR37549">
    <property type="entry name" value="LIPOPROTEIN LPRI"/>
    <property type="match status" value="1"/>
</dbReference>
<dbReference type="Gene3D" id="1.20.1270.180">
    <property type="match status" value="1"/>
</dbReference>
<keyword evidence="1" id="KW-0732">Signal</keyword>
<evidence type="ECO:0000313" key="3">
    <source>
        <dbReference type="EMBL" id="RDD80686.1"/>
    </source>
</evidence>
<proteinExistence type="predicted"/>
<dbReference type="PANTHER" id="PTHR37549:SF1">
    <property type="entry name" value="LIPOPROTEIN LPRI"/>
    <property type="match status" value="1"/>
</dbReference>
<evidence type="ECO:0000256" key="1">
    <source>
        <dbReference type="SAM" id="SignalP"/>
    </source>
</evidence>
<name>A0A369UJI2_9GAMM</name>
<sequence>MRLLPLFALFALPLSAYAASFDCGKAASAAEKAICADATLSQQDSDLAAAWKQALARGGDTAALKTSQRDWLKQRDTCGSDTRCLGDSYRRRQQALGAARPSTAVHSGWVQTWELDSDNNSVGGELTFTGTPPHLHFTIETHDGAQLGSIEGDLLLQGDHGSYRSDHCRLDFSRDGNHLAITQKGTDFDCGAGAGVYFAGKYLTASQAALKPEPDLLSLNVLASPAQNSAAHKLLGKEDYQTLVDTIHVQGSTADLDGLGAQVTSYFVRGIANTNAAIVMSHGEQLWIGLLVFDAENQVRMRYYTNVPDWKKRVPKTIQRWHDDNDKNLPIDRMP</sequence>
<dbReference type="EMBL" id="QQAH01000015">
    <property type="protein sequence ID" value="RDD80686.1"/>
    <property type="molecule type" value="Genomic_DNA"/>
</dbReference>
<dbReference type="AlphaFoldDB" id="A0A369UJI2"/>
<dbReference type="GO" id="GO:0005576">
    <property type="term" value="C:extracellular region"/>
    <property type="evidence" value="ECO:0007669"/>
    <property type="project" value="TreeGrafter"/>
</dbReference>
<evidence type="ECO:0000313" key="4">
    <source>
        <dbReference type="Proteomes" id="UP000253782"/>
    </source>
</evidence>
<comment type="caution">
    <text evidence="3">The sequence shown here is derived from an EMBL/GenBank/DDBJ whole genome shotgun (WGS) entry which is preliminary data.</text>
</comment>
<gene>
    <name evidence="3" type="ORF">DVJ77_15750</name>
</gene>
<dbReference type="Proteomes" id="UP000253782">
    <property type="component" value="Unassembled WGS sequence"/>
</dbReference>
<keyword evidence="4" id="KW-1185">Reference proteome</keyword>
<feature type="signal peptide" evidence="1">
    <location>
        <begin position="1"/>
        <end position="18"/>
    </location>
</feature>
<protein>
    <submittedName>
        <fullName evidence="3">DUF1311 domain-containing protein</fullName>
    </submittedName>
</protein>
<dbReference type="Pfam" id="PF07007">
    <property type="entry name" value="LprI"/>
    <property type="match status" value="1"/>
</dbReference>
<reference evidence="3 4" key="1">
    <citation type="submission" date="2018-07" db="EMBL/GenBank/DDBJ databases">
        <title>Dyella tabacisoli L4-6T, whole genome shotgun sequence.</title>
        <authorList>
            <person name="Zhou X.-K."/>
            <person name="Li W.-J."/>
            <person name="Duan Y.-Q."/>
        </authorList>
    </citation>
    <scope>NUCLEOTIDE SEQUENCE [LARGE SCALE GENOMIC DNA]</scope>
    <source>
        <strain evidence="3 4">L4-6</strain>
    </source>
</reference>